<gene>
    <name evidence="1" type="ORF">SARC_03621</name>
</gene>
<organism evidence="1 2">
    <name type="scientific">Sphaeroforma arctica JP610</name>
    <dbReference type="NCBI Taxonomy" id="667725"/>
    <lineage>
        <taxon>Eukaryota</taxon>
        <taxon>Ichthyosporea</taxon>
        <taxon>Ichthyophonida</taxon>
        <taxon>Sphaeroforma</taxon>
    </lineage>
</organism>
<keyword evidence="2" id="KW-1185">Reference proteome</keyword>
<evidence type="ECO:0000313" key="1">
    <source>
        <dbReference type="EMBL" id="KNC84165.1"/>
    </source>
</evidence>
<protein>
    <submittedName>
        <fullName evidence="1">Uncharacterized protein</fullName>
    </submittedName>
</protein>
<reference evidence="1 2" key="1">
    <citation type="submission" date="2011-02" db="EMBL/GenBank/DDBJ databases">
        <title>The Genome Sequence of Sphaeroforma arctica JP610.</title>
        <authorList>
            <consortium name="The Broad Institute Genome Sequencing Platform"/>
            <person name="Russ C."/>
            <person name="Cuomo C."/>
            <person name="Young S.K."/>
            <person name="Zeng Q."/>
            <person name="Gargeya S."/>
            <person name="Alvarado L."/>
            <person name="Berlin A."/>
            <person name="Chapman S.B."/>
            <person name="Chen Z."/>
            <person name="Freedman E."/>
            <person name="Gellesch M."/>
            <person name="Goldberg J."/>
            <person name="Griggs A."/>
            <person name="Gujja S."/>
            <person name="Heilman E."/>
            <person name="Heiman D."/>
            <person name="Howarth C."/>
            <person name="Mehta T."/>
            <person name="Neiman D."/>
            <person name="Pearson M."/>
            <person name="Roberts A."/>
            <person name="Saif S."/>
            <person name="Shea T."/>
            <person name="Shenoy N."/>
            <person name="Sisk P."/>
            <person name="Stolte C."/>
            <person name="Sykes S."/>
            <person name="White J."/>
            <person name="Yandava C."/>
            <person name="Burger G."/>
            <person name="Gray M.W."/>
            <person name="Holland P.W.H."/>
            <person name="King N."/>
            <person name="Lang F.B.F."/>
            <person name="Roger A.J."/>
            <person name="Ruiz-Trillo I."/>
            <person name="Haas B."/>
            <person name="Nusbaum C."/>
            <person name="Birren B."/>
        </authorList>
    </citation>
    <scope>NUCLEOTIDE SEQUENCE [LARGE SCALE GENOMIC DNA]</scope>
    <source>
        <strain evidence="1 2">JP610</strain>
    </source>
</reference>
<dbReference type="AlphaFoldDB" id="A0A0L0G563"/>
<proteinExistence type="predicted"/>
<name>A0A0L0G563_9EUKA</name>
<dbReference type="Proteomes" id="UP000054560">
    <property type="component" value="Unassembled WGS sequence"/>
</dbReference>
<dbReference type="GeneID" id="25904125"/>
<dbReference type="RefSeq" id="XP_014158067.1">
    <property type="nucleotide sequence ID" value="XM_014302592.1"/>
</dbReference>
<sequence>MFPMKGMHKKFKASYLPGDIKSGDKLDSALTKFFVRHGLANRVLDSQYFKEVLSAVRAAPNHPIINRHKYSEIYVPLETKKAKEEITTLFVKLMPVTSATISIDGATVHQEQLMNVVTKLADRYDPIMWILLVI</sequence>
<evidence type="ECO:0000313" key="2">
    <source>
        <dbReference type="Proteomes" id="UP000054560"/>
    </source>
</evidence>
<dbReference type="EMBL" id="KQ241783">
    <property type="protein sequence ID" value="KNC84165.1"/>
    <property type="molecule type" value="Genomic_DNA"/>
</dbReference>
<accession>A0A0L0G563</accession>